<dbReference type="Proteomes" id="UP000325003">
    <property type="component" value="Unassembled WGS sequence"/>
</dbReference>
<feature type="domain" description="Putative Flp pilus-assembly TadG-like N-terminal" evidence="2">
    <location>
        <begin position="8"/>
        <end position="55"/>
    </location>
</feature>
<keyword evidence="4" id="KW-1185">Reference proteome</keyword>
<keyword evidence="1" id="KW-0472">Membrane</keyword>
<dbReference type="InterPro" id="IPR028087">
    <property type="entry name" value="Tad_N"/>
</dbReference>
<organism evidence="3 4">
    <name type="scientific">Nocardioides humilatus</name>
    <dbReference type="NCBI Taxonomy" id="2607660"/>
    <lineage>
        <taxon>Bacteria</taxon>
        <taxon>Bacillati</taxon>
        <taxon>Actinomycetota</taxon>
        <taxon>Actinomycetes</taxon>
        <taxon>Propionibacteriales</taxon>
        <taxon>Nocardioidaceae</taxon>
        <taxon>Nocardioides</taxon>
    </lineage>
</organism>
<name>A0A5B1LDV7_9ACTN</name>
<dbReference type="AlphaFoldDB" id="A0A5B1LDV7"/>
<protein>
    <recommendedName>
        <fullName evidence="2">Putative Flp pilus-assembly TadG-like N-terminal domain-containing protein</fullName>
    </recommendedName>
</protein>
<evidence type="ECO:0000313" key="3">
    <source>
        <dbReference type="EMBL" id="KAA1418913.1"/>
    </source>
</evidence>
<keyword evidence="1" id="KW-0812">Transmembrane</keyword>
<dbReference type="Pfam" id="PF13400">
    <property type="entry name" value="Tad"/>
    <property type="match status" value="1"/>
</dbReference>
<reference evidence="3 4" key="1">
    <citation type="submission" date="2019-09" db="EMBL/GenBank/DDBJ databases">
        <title>Nocardioides panacisoli sp. nov., isolated from the soil of a ginseng field.</title>
        <authorList>
            <person name="Cho C."/>
        </authorList>
    </citation>
    <scope>NUCLEOTIDE SEQUENCE [LARGE SCALE GENOMIC DNA]</scope>
    <source>
        <strain evidence="3 4">BN130099</strain>
    </source>
</reference>
<sequence>MGERDERGSSSVVIIGFALLVALLVAVVVDAGAAYIERQSLDSLADGAALYGADAAAEGRDVYTGGLGDHDLHLSVDVARAAVRDYLRLTRAYVEHPGLRVSVTVTGDRVVVKISARLVLPLRLPGGPGSPIVGAAGSAVVRPGG</sequence>
<feature type="transmembrane region" description="Helical" evidence="1">
    <location>
        <begin position="12"/>
        <end position="36"/>
    </location>
</feature>
<accession>A0A5B1LDV7</accession>
<comment type="caution">
    <text evidence="3">The sequence shown here is derived from an EMBL/GenBank/DDBJ whole genome shotgun (WGS) entry which is preliminary data.</text>
</comment>
<evidence type="ECO:0000313" key="4">
    <source>
        <dbReference type="Proteomes" id="UP000325003"/>
    </source>
</evidence>
<gene>
    <name evidence="3" type="ORF">F0U44_10575</name>
</gene>
<keyword evidence="1" id="KW-1133">Transmembrane helix</keyword>
<evidence type="ECO:0000259" key="2">
    <source>
        <dbReference type="Pfam" id="PF13400"/>
    </source>
</evidence>
<dbReference type="RefSeq" id="WP_149728253.1">
    <property type="nucleotide sequence ID" value="NZ_VUJV01000003.1"/>
</dbReference>
<reference evidence="3 4" key="2">
    <citation type="submission" date="2019-09" db="EMBL/GenBank/DDBJ databases">
        <authorList>
            <person name="Jin C."/>
        </authorList>
    </citation>
    <scope>NUCLEOTIDE SEQUENCE [LARGE SCALE GENOMIC DNA]</scope>
    <source>
        <strain evidence="3 4">BN130099</strain>
    </source>
</reference>
<dbReference type="EMBL" id="VUJV01000003">
    <property type="protein sequence ID" value="KAA1418913.1"/>
    <property type="molecule type" value="Genomic_DNA"/>
</dbReference>
<proteinExistence type="predicted"/>
<evidence type="ECO:0000256" key="1">
    <source>
        <dbReference type="SAM" id="Phobius"/>
    </source>
</evidence>